<evidence type="ECO:0000256" key="3">
    <source>
        <dbReference type="ARBA" id="ARBA00023163"/>
    </source>
</evidence>
<dbReference type="SUPFAM" id="SSF46689">
    <property type="entry name" value="Homeodomain-like"/>
    <property type="match status" value="1"/>
</dbReference>
<evidence type="ECO:0000256" key="1">
    <source>
        <dbReference type="ARBA" id="ARBA00023015"/>
    </source>
</evidence>
<dbReference type="PRINTS" id="PR00455">
    <property type="entry name" value="HTHTETR"/>
</dbReference>
<dbReference type="InterPro" id="IPR036271">
    <property type="entry name" value="Tet_transcr_reg_TetR-rel_C_sf"/>
</dbReference>
<evidence type="ECO:0000313" key="7">
    <source>
        <dbReference type="Proteomes" id="UP001500635"/>
    </source>
</evidence>
<dbReference type="InterPro" id="IPR011075">
    <property type="entry name" value="TetR_C"/>
</dbReference>
<protein>
    <recommendedName>
        <fullName evidence="5">HTH tetR-type domain-containing protein</fullName>
    </recommendedName>
</protein>
<gene>
    <name evidence="6" type="ORF">GCM10023147_19450</name>
</gene>
<dbReference type="Proteomes" id="UP001500635">
    <property type="component" value="Unassembled WGS sequence"/>
</dbReference>
<name>A0ABP8JHT5_9ACTN</name>
<evidence type="ECO:0000256" key="4">
    <source>
        <dbReference type="PROSITE-ProRule" id="PRU00335"/>
    </source>
</evidence>
<reference evidence="7" key="1">
    <citation type="journal article" date="2019" name="Int. J. Syst. Evol. Microbiol.">
        <title>The Global Catalogue of Microorganisms (GCM) 10K type strain sequencing project: providing services to taxonomists for standard genome sequencing and annotation.</title>
        <authorList>
            <consortium name="The Broad Institute Genomics Platform"/>
            <consortium name="The Broad Institute Genome Sequencing Center for Infectious Disease"/>
            <person name="Wu L."/>
            <person name="Ma J."/>
        </authorList>
    </citation>
    <scope>NUCLEOTIDE SEQUENCE [LARGE SCALE GENOMIC DNA]</scope>
    <source>
        <strain evidence="7">JCM 17688</strain>
    </source>
</reference>
<proteinExistence type="predicted"/>
<accession>A0ABP8JHT5</accession>
<feature type="DNA-binding region" description="H-T-H motif" evidence="4">
    <location>
        <begin position="47"/>
        <end position="66"/>
    </location>
</feature>
<dbReference type="SUPFAM" id="SSF48498">
    <property type="entry name" value="Tetracyclin repressor-like, C-terminal domain"/>
    <property type="match status" value="1"/>
</dbReference>
<comment type="caution">
    <text evidence="6">The sequence shown here is derived from an EMBL/GenBank/DDBJ whole genome shotgun (WGS) entry which is preliminary data.</text>
</comment>
<sequence>MLYNNLEVAVPTSVPARRASRAAGQQTRSALLHAATELFVSDGDAVPLSRICAQAGAHPNQVTYYFGSKEALFVEVACAAVLRAGRHAEEAALRADTVRAYTHALVATLFDREVDGVRLFVEAMLLAGRRPEHQPAIDAALGTLYAAGERALMDTLVRTGWELRAHAAIEARAFWSAVFGVVVQKHATAGAIGTSLEDAVTVVFTSLQIPESVLDAPVPHA</sequence>
<dbReference type="RefSeq" id="WP_344994414.1">
    <property type="nucleotide sequence ID" value="NZ_BAABFR010000024.1"/>
</dbReference>
<dbReference type="PANTHER" id="PTHR30055">
    <property type="entry name" value="HTH-TYPE TRANSCRIPTIONAL REGULATOR RUTR"/>
    <property type="match status" value="1"/>
</dbReference>
<dbReference type="PANTHER" id="PTHR30055:SF146">
    <property type="entry name" value="HTH-TYPE TRANSCRIPTIONAL DUAL REGULATOR CECR"/>
    <property type="match status" value="1"/>
</dbReference>
<keyword evidence="2 4" id="KW-0238">DNA-binding</keyword>
<dbReference type="InterPro" id="IPR050109">
    <property type="entry name" value="HTH-type_TetR-like_transc_reg"/>
</dbReference>
<dbReference type="Gene3D" id="1.10.357.10">
    <property type="entry name" value="Tetracycline Repressor, domain 2"/>
    <property type="match status" value="1"/>
</dbReference>
<organism evidence="6 7">
    <name type="scientific">Tsukamurella soli</name>
    <dbReference type="NCBI Taxonomy" id="644556"/>
    <lineage>
        <taxon>Bacteria</taxon>
        <taxon>Bacillati</taxon>
        <taxon>Actinomycetota</taxon>
        <taxon>Actinomycetes</taxon>
        <taxon>Mycobacteriales</taxon>
        <taxon>Tsukamurellaceae</taxon>
        <taxon>Tsukamurella</taxon>
    </lineage>
</organism>
<keyword evidence="7" id="KW-1185">Reference proteome</keyword>
<dbReference type="EMBL" id="BAABFR010000024">
    <property type="protein sequence ID" value="GAA4390964.1"/>
    <property type="molecule type" value="Genomic_DNA"/>
</dbReference>
<evidence type="ECO:0000256" key="2">
    <source>
        <dbReference type="ARBA" id="ARBA00023125"/>
    </source>
</evidence>
<dbReference type="Pfam" id="PF00440">
    <property type="entry name" value="TetR_N"/>
    <property type="match status" value="1"/>
</dbReference>
<dbReference type="Pfam" id="PF16914">
    <property type="entry name" value="TetR_C_12"/>
    <property type="match status" value="1"/>
</dbReference>
<evidence type="ECO:0000313" key="6">
    <source>
        <dbReference type="EMBL" id="GAA4390964.1"/>
    </source>
</evidence>
<feature type="domain" description="HTH tetR-type" evidence="5">
    <location>
        <begin position="25"/>
        <end position="84"/>
    </location>
</feature>
<keyword evidence="3" id="KW-0804">Transcription</keyword>
<dbReference type="InterPro" id="IPR001647">
    <property type="entry name" value="HTH_TetR"/>
</dbReference>
<keyword evidence="1" id="KW-0805">Transcription regulation</keyword>
<dbReference type="PROSITE" id="PS50977">
    <property type="entry name" value="HTH_TETR_2"/>
    <property type="match status" value="1"/>
</dbReference>
<evidence type="ECO:0000259" key="5">
    <source>
        <dbReference type="PROSITE" id="PS50977"/>
    </source>
</evidence>
<dbReference type="InterPro" id="IPR009057">
    <property type="entry name" value="Homeodomain-like_sf"/>
</dbReference>